<feature type="compositionally biased region" description="Pro residues" evidence="1">
    <location>
        <begin position="131"/>
        <end position="145"/>
    </location>
</feature>
<comment type="caution">
    <text evidence="3">The sequence shown here is derived from an EMBL/GenBank/DDBJ whole genome shotgun (WGS) entry which is preliminary data.</text>
</comment>
<keyword evidence="4" id="KW-1185">Reference proteome</keyword>
<sequence>MKASLSSNTQHNSKCPILSAQVPAAILEMVNDVFPFLEIIIPFVTFGIAVLCCTSICKACHNAREERLDQPDRPSILVIPIPADDSPPRYSTTEIFGLPPPYAEVEMKPHLFPLPEGLPPAYTEVVFSPAAPSPPTPPPLPPPAAPLHDTQAQDVHADTRVATNF</sequence>
<reference evidence="3" key="1">
    <citation type="submission" date="2021-01" db="EMBL/GenBank/DDBJ databases">
        <authorList>
            <person name="Zahm M."/>
            <person name="Roques C."/>
            <person name="Cabau C."/>
            <person name="Klopp C."/>
            <person name="Donnadieu C."/>
            <person name="Jouanno E."/>
            <person name="Lampietro C."/>
            <person name="Louis A."/>
            <person name="Herpin A."/>
            <person name="Echchiki A."/>
            <person name="Berthelot C."/>
            <person name="Parey E."/>
            <person name="Roest-Crollius H."/>
            <person name="Braasch I."/>
            <person name="Postlethwait J."/>
            <person name="Bobe J."/>
            <person name="Montfort J."/>
            <person name="Bouchez O."/>
            <person name="Begum T."/>
            <person name="Mejri S."/>
            <person name="Adams A."/>
            <person name="Chen W.-J."/>
            <person name="Guiguen Y."/>
        </authorList>
    </citation>
    <scope>NUCLEOTIDE SEQUENCE</scope>
    <source>
        <strain evidence="3">YG-15Mar2019-1</strain>
        <tissue evidence="3">Brain</tissue>
    </source>
</reference>
<gene>
    <name evidence="3" type="ORF">MATL_G00212840</name>
</gene>
<feature type="transmembrane region" description="Helical" evidence="2">
    <location>
        <begin position="39"/>
        <end position="57"/>
    </location>
</feature>
<keyword evidence="2" id="KW-0472">Membrane</keyword>
<dbReference type="OrthoDB" id="8936510at2759"/>
<feature type="region of interest" description="Disordered" evidence="1">
    <location>
        <begin position="125"/>
        <end position="165"/>
    </location>
</feature>
<keyword evidence="2" id="KW-1133">Transmembrane helix</keyword>
<dbReference type="AlphaFoldDB" id="A0A9D3PI25"/>
<evidence type="ECO:0000313" key="3">
    <source>
        <dbReference type="EMBL" id="KAG7459641.1"/>
    </source>
</evidence>
<dbReference type="EMBL" id="JAFDVH010000019">
    <property type="protein sequence ID" value="KAG7459641.1"/>
    <property type="molecule type" value="Genomic_DNA"/>
</dbReference>
<accession>A0A9D3PI25</accession>
<evidence type="ECO:0000256" key="1">
    <source>
        <dbReference type="SAM" id="MobiDB-lite"/>
    </source>
</evidence>
<organism evidence="3 4">
    <name type="scientific">Megalops atlanticus</name>
    <name type="common">Tarpon</name>
    <name type="synonym">Clupea gigantea</name>
    <dbReference type="NCBI Taxonomy" id="7932"/>
    <lineage>
        <taxon>Eukaryota</taxon>
        <taxon>Metazoa</taxon>
        <taxon>Chordata</taxon>
        <taxon>Craniata</taxon>
        <taxon>Vertebrata</taxon>
        <taxon>Euteleostomi</taxon>
        <taxon>Actinopterygii</taxon>
        <taxon>Neopterygii</taxon>
        <taxon>Teleostei</taxon>
        <taxon>Elopiformes</taxon>
        <taxon>Megalopidae</taxon>
        <taxon>Megalops</taxon>
    </lineage>
</organism>
<keyword evidence="2" id="KW-0812">Transmembrane</keyword>
<proteinExistence type="predicted"/>
<protein>
    <recommendedName>
        <fullName evidence="5">Transmembrane protein 92</fullName>
    </recommendedName>
</protein>
<name>A0A9D3PI25_MEGAT</name>
<evidence type="ECO:0008006" key="5">
    <source>
        <dbReference type="Google" id="ProtNLM"/>
    </source>
</evidence>
<dbReference type="Proteomes" id="UP001046870">
    <property type="component" value="Chromosome 19"/>
</dbReference>
<evidence type="ECO:0000256" key="2">
    <source>
        <dbReference type="SAM" id="Phobius"/>
    </source>
</evidence>
<evidence type="ECO:0000313" key="4">
    <source>
        <dbReference type="Proteomes" id="UP001046870"/>
    </source>
</evidence>